<reference evidence="1" key="1">
    <citation type="submission" date="2014-11" db="EMBL/GenBank/DDBJ databases">
        <authorList>
            <person name="Amaro Gonzalez C."/>
        </authorList>
    </citation>
    <scope>NUCLEOTIDE SEQUENCE</scope>
</reference>
<protein>
    <submittedName>
        <fullName evidence="1">Uncharacterized protein</fullName>
    </submittedName>
</protein>
<name>A0A0E9XM87_ANGAN</name>
<proteinExistence type="predicted"/>
<sequence length="45" mass="5190">MRYSAIKGLNTIHYNIVIPYYTISSQCILRVSVIVRVEPFTIMSV</sequence>
<dbReference type="AlphaFoldDB" id="A0A0E9XM87"/>
<organism evidence="1">
    <name type="scientific">Anguilla anguilla</name>
    <name type="common">European freshwater eel</name>
    <name type="synonym">Muraena anguilla</name>
    <dbReference type="NCBI Taxonomy" id="7936"/>
    <lineage>
        <taxon>Eukaryota</taxon>
        <taxon>Metazoa</taxon>
        <taxon>Chordata</taxon>
        <taxon>Craniata</taxon>
        <taxon>Vertebrata</taxon>
        <taxon>Euteleostomi</taxon>
        <taxon>Actinopterygii</taxon>
        <taxon>Neopterygii</taxon>
        <taxon>Teleostei</taxon>
        <taxon>Anguilliformes</taxon>
        <taxon>Anguillidae</taxon>
        <taxon>Anguilla</taxon>
    </lineage>
</organism>
<reference evidence="1" key="2">
    <citation type="journal article" date="2015" name="Fish Shellfish Immunol.">
        <title>Early steps in the European eel (Anguilla anguilla)-Vibrio vulnificus interaction in the gills: Role of the RtxA13 toxin.</title>
        <authorList>
            <person name="Callol A."/>
            <person name="Pajuelo D."/>
            <person name="Ebbesson L."/>
            <person name="Teles M."/>
            <person name="MacKenzie S."/>
            <person name="Amaro C."/>
        </authorList>
    </citation>
    <scope>NUCLEOTIDE SEQUENCE</scope>
</reference>
<dbReference type="EMBL" id="GBXM01005627">
    <property type="protein sequence ID" value="JAI02951.1"/>
    <property type="molecule type" value="Transcribed_RNA"/>
</dbReference>
<accession>A0A0E9XM87</accession>
<evidence type="ECO:0000313" key="1">
    <source>
        <dbReference type="EMBL" id="JAI02951.1"/>
    </source>
</evidence>